<keyword evidence="7" id="KW-0472">Membrane</keyword>
<organism evidence="10 11">
    <name type="scientific">Candidatus Methylospira mobilis</name>
    <dbReference type="NCBI Taxonomy" id="1808979"/>
    <lineage>
        <taxon>Bacteria</taxon>
        <taxon>Pseudomonadati</taxon>
        <taxon>Pseudomonadota</taxon>
        <taxon>Gammaproteobacteria</taxon>
        <taxon>Methylococcales</taxon>
        <taxon>Methylococcaceae</taxon>
        <taxon>Candidatus Methylospira</taxon>
    </lineage>
</organism>
<dbReference type="Gene3D" id="3.10.20.310">
    <property type="entry name" value="membrane protein fhac"/>
    <property type="match status" value="1"/>
</dbReference>
<dbReference type="Pfam" id="PF03799">
    <property type="entry name" value="FtsQ_DivIB_C"/>
    <property type="match status" value="1"/>
</dbReference>
<accession>A0A5Q0BEV5</accession>
<gene>
    <name evidence="10" type="ORF">F6R98_04865</name>
</gene>
<dbReference type="PANTHER" id="PTHR35851:SF1">
    <property type="entry name" value="CELL DIVISION PROTEIN FTSQ"/>
    <property type="match status" value="1"/>
</dbReference>
<dbReference type="EMBL" id="CP044205">
    <property type="protein sequence ID" value="QFY42039.1"/>
    <property type="molecule type" value="Genomic_DNA"/>
</dbReference>
<dbReference type="FunCoup" id="A0A5Q0BEV5">
    <property type="interactions" value="93"/>
</dbReference>
<proteinExistence type="predicted"/>
<dbReference type="InterPro" id="IPR026579">
    <property type="entry name" value="FtsQ"/>
</dbReference>
<keyword evidence="2" id="KW-0997">Cell inner membrane</keyword>
<reference evidence="10 11" key="1">
    <citation type="submission" date="2019-09" db="EMBL/GenBank/DDBJ databases">
        <title>Ecophysiology of the spiral-shaped methanotroph Methylospira mobilis as revealed by the complete genome sequence.</title>
        <authorList>
            <person name="Oshkin I.Y."/>
            <person name="Dedysh S.N."/>
            <person name="Miroshnikov K."/>
            <person name="Danilova O.V."/>
            <person name="Hakobyan A."/>
            <person name="Liesack W."/>
        </authorList>
    </citation>
    <scope>NUCLEOTIDE SEQUENCE [LARGE SCALE GENOMIC DNA]</scope>
    <source>
        <strain evidence="10 11">Shm1</strain>
    </source>
</reference>
<name>A0A5Q0BEV5_9GAMM</name>
<evidence type="ECO:0000313" key="11">
    <source>
        <dbReference type="Proteomes" id="UP000325755"/>
    </source>
</evidence>
<evidence type="ECO:0000256" key="1">
    <source>
        <dbReference type="ARBA" id="ARBA00022475"/>
    </source>
</evidence>
<dbReference type="PANTHER" id="PTHR35851">
    <property type="entry name" value="CELL DIVISION PROTEIN FTSQ"/>
    <property type="match status" value="1"/>
</dbReference>
<keyword evidence="6" id="KW-0131">Cell cycle</keyword>
<evidence type="ECO:0000259" key="9">
    <source>
        <dbReference type="Pfam" id="PF08478"/>
    </source>
</evidence>
<evidence type="ECO:0000256" key="7">
    <source>
        <dbReference type="SAM" id="Phobius"/>
    </source>
</evidence>
<evidence type="ECO:0000256" key="6">
    <source>
        <dbReference type="ARBA" id="ARBA00023306"/>
    </source>
</evidence>
<dbReference type="AlphaFoldDB" id="A0A5Q0BEV5"/>
<keyword evidence="11" id="KW-1185">Reference proteome</keyword>
<dbReference type="InterPro" id="IPR013685">
    <property type="entry name" value="POTRA_FtsQ_type"/>
</dbReference>
<evidence type="ECO:0000256" key="2">
    <source>
        <dbReference type="ARBA" id="ARBA00022519"/>
    </source>
</evidence>
<feature type="transmembrane region" description="Helical" evidence="7">
    <location>
        <begin position="20"/>
        <end position="38"/>
    </location>
</feature>
<keyword evidence="3" id="KW-0132">Cell division</keyword>
<dbReference type="InterPro" id="IPR005548">
    <property type="entry name" value="Cell_div_FtsQ/DivIB_C"/>
</dbReference>
<dbReference type="Gene3D" id="3.40.50.11690">
    <property type="entry name" value="Cell division protein FtsQ/DivIB"/>
    <property type="match status" value="1"/>
</dbReference>
<dbReference type="GO" id="GO:0090529">
    <property type="term" value="P:cell septum assembly"/>
    <property type="evidence" value="ECO:0007669"/>
    <property type="project" value="InterPro"/>
</dbReference>
<evidence type="ECO:0000256" key="5">
    <source>
        <dbReference type="ARBA" id="ARBA00022989"/>
    </source>
</evidence>
<dbReference type="KEGG" id="mmob:F6R98_04865"/>
<keyword evidence="4 7" id="KW-0812">Transmembrane</keyword>
<keyword evidence="1" id="KW-1003">Cell membrane</keyword>
<dbReference type="OrthoDB" id="9790370at2"/>
<dbReference type="RefSeq" id="WP_153248024.1">
    <property type="nucleotide sequence ID" value="NZ_CP044205.1"/>
</dbReference>
<evidence type="ECO:0000313" key="10">
    <source>
        <dbReference type="EMBL" id="QFY42039.1"/>
    </source>
</evidence>
<dbReference type="InterPro" id="IPR045335">
    <property type="entry name" value="FtsQ_C_sf"/>
</dbReference>
<dbReference type="Pfam" id="PF08478">
    <property type="entry name" value="POTRA_1"/>
    <property type="match status" value="1"/>
</dbReference>
<dbReference type="Proteomes" id="UP000325755">
    <property type="component" value="Chromosome"/>
</dbReference>
<protein>
    <submittedName>
        <fullName evidence="10">FtsQ-type POTRA domain-containing protein</fullName>
    </submittedName>
</protein>
<evidence type="ECO:0000256" key="3">
    <source>
        <dbReference type="ARBA" id="ARBA00022618"/>
    </source>
</evidence>
<feature type="domain" description="POTRA" evidence="9">
    <location>
        <begin position="51"/>
        <end position="117"/>
    </location>
</feature>
<feature type="domain" description="Cell division protein FtsQ/DivIB C-terminal" evidence="8">
    <location>
        <begin position="121"/>
        <end position="235"/>
    </location>
</feature>
<sequence length="277" mass="30956">MRARKTGETGRRSSGRVRSFLLDVALLITMAGGGYALFTDALPGQPWCRIDFVRINGEAGNLNMRRLQQALEPELEKGFFALSLDKLEQTVRTFAWVDKVNVARMWPGTVILTITEHKAVARWGDNALLSDQGSRFAPEENIAFASALPRIIAPEGTEHLTLEVLRKLNAIFEGKSLSVAYMELSPRNAWIIKLNNGLEMYFGRQNPTRLLHHFLEIIAKIGDDGLRRLQRVDLRYHSGFAVVWNSERMTGALGDNSVQMAPEAALGGTTNQLEKVH</sequence>
<dbReference type="InParanoid" id="A0A5Q0BEV5"/>
<evidence type="ECO:0000259" key="8">
    <source>
        <dbReference type="Pfam" id="PF03799"/>
    </source>
</evidence>
<evidence type="ECO:0000256" key="4">
    <source>
        <dbReference type="ARBA" id="ARBA00022692"/>
    </source>
</evidence>
<keyword evidence="5 7" id="KW-1133">Transmembrane helix</keyword>